<gene>
    <name evidence="1" type="ORF">B9Z65_7247</name>
</gene>
<dbReference type="OrthoDB" id="4364812at2759"/>
<comment type="caution">
    <text evidence="1">The sequence shown here is derived from an EMBL/GenBank/DDBJ whole genome shotgun (WGS) entry which is preliminary data.</text>
</comment>
<proteinExistence type="predicted"/>
<dbReference type="STRING" id="40998.A0A2P7Z6A8"/>
<accession>A0A2P7Z6A8</accession>
<dbReference type="EMBL" id="NHZQ01000305">
    <property type="protein sequence ID" value="PSK43733.1"/>
    <property type="molecule type" value="Genomic_DNA"/>
</dbReference>
<evidence type="ECO:0000313" key="2">
    <source>
        <dbReference type="Proteomes" id="UP000243723"/>
    </source>
</evidence>
<keyword evidence="2" id="KW-1185">Reference proteome</keyword>
<evidence type="ECO:0000313" key="1">
    <source>
        <dbReference type="EMBL" id="PSK43733.1"/>
    </source>
</evidence>
<organism evidence="1 2">
    <name type="scientific">Elsinoe australis</name>
    <dbReference type="NCBI Taxonomy" id="40998"/>
    <lineage>
        <taxon>Eukaryota</taxon>
        <taxon>Fungi</taxon>
        <taxon>Dikarya</taxon>
        <taxon>Ascomycota</taxon>
        <taxon>Pezizomycotina</taxon>
        <taxon>Dothideomycetes</taxon>
        <taxon>Dothideomycetidae</taxon>
        <taxon>Myriangiales</taxon>
        <taxon>Elsinoaceae</taxon>
        <taxon>Elsinoe</taxon>
    </lineage>
</organism>
<name>A0A2P7Z6A8_9PEZI</name>
<protein>
    <submittedName>
        <fullName evidence="1">Nucleoporin nup186</fullName>
    </submittedName>
</protein>
<reference evidence="1 2" key="1">
    <citation type="submission" date="2017-05" db="EMBL/GenBank/DDBJ databases">
        <title>Draft genome sequence of Elsinoe australis.</title>
        <authorList>
            <person name="Cheng Q."/>
        </authorList>
    </citation>
    <scope>NUCLEOTIDE SEQUENCE [LARGE SCALE GENOMIC DNA]</scope>
    <source>
        <strain evidence="1 2">NL1</strain>
    </source>
</reference>
<sequence>MQEYSEPQEWEDAFFKSWLASTARLPTTEEIKKVLAPWRPHLLRRIAKKCYGRPTEQVIWLRTFYGATEEEDAPPDCKFREMVDTTGINDYPSDDEEDDVYCILNDRDVFDFGDDWPRGFEVLPELIRPLNSFEKRPFPAGSENLVSDYQRDLKAEVEKLSQSQDPDVDLLANRHEATMLQCLAVQTFIVVANEETLTSGSFKVYWYNGRGDAVRSSRIEPDRVRTLPLNVSLTRWMDCSPSWTEGQVSSQYRFHGPYKHSIYDP</sequence>
<dbReference type="AlphaFoldDB" id="A0A2P7Z6A8"/>
<dbReference type="Proteomes" id="UP000243723">
    <property type="component" value="Unassembled WGS sequence"/>
</dbReference>